<name>A0A975JY14_9MYCO</name>
<dbReference type="InterPro" id="IPR006091">
    <property type="entry name" value="Acyl-CoA_Oxase/DH_mid-dom"/>
</dbReference>
<evidence type="ECO:0000259" key="9">
    <source>
        <dbReference type="Pfam" id="PF02771"/>
    </source>
</evidence>
<dbReference type="PROSITE" id="PS00072">
    <property type="entry name" value="ACYL_COA_DH_1"/>
    <property type="match status" value="1"/>
</dbReference>
<evidence type="ECO:0000256" key="2">
    <source>
        <dbReference type="ARBA" id="ARBA00009347"/>
    </source>
</evidence>
<dbReference type="InterPro" id="IPR036250">
    <property type="entry name" value="AcylCo_DH-like_C"/>
</dbReference>
<dbReference type="EMBL" id="CP046600">
    <property type="protein sequence ID" value="QUR67800.1"/>
    <property type="molecule type" value="Genomic_DNA"/>
</dbReference>
<gene>
    <name evidence="10" type="ORF">F6B93_12425</name>
</gene>
<evidence type="ECO:0008006" key="12">
    <source>
        <dbReference type="Google" id="ProtNLM"/>
    </source>
</evidence>
<evidence type="ECO:0000313" key="11">
    <source>
        <dbReference type="Proteomes" id="UP000682202"/>
    </source>
</evidence>
<dbReference type="SUPFAM" id="SSF47203">
    <property type="entry name" value="Acyl-CoA dehydrogenase C-terminal domain-like"/>
    <property type="match status" value="1"/>
</dbReference>
<dbReference type="KEGG" id="mspg:F6B93_12425"/>
<keyword evidence="5 6" id="KW-0560">Oxidoreductase</keyword>
<dbReference type="InterPro" id="IPR009100">
    <property type="entry name" value="AcylCoA_DH/oxidase_NM_dom_sf"/>
</dbReference>
<dbReference type="Pfam" id="PF00441">
    <property type="entry name" value="Acyl-CoA_dh_1"/>
    <property type="match status" value="1"/>
</dbReference>
<evidence type="ECO:0000313" key="10">
    <source>
        <dbReference type="EMBL" id="QUR67800.1"/>
    </source>
</evidence>
<dbReference type="Gene3D" id="1.10.540.10">
    <property type="entry name" value="Acyl-CoA dehydrogenase/oxidase, N-terminal domain"/>
    <property type="match status" value="1"/>
</dbReference>
<proteinExistence type="inferred from homology"/>
<evidence type="ECO:0000256" key="6">
    <source>
        <dbReference type="RuleBase" id="RU362125"/>
    </source>
</evidence>
<evidence type="ECO:0000256" key="1">
    <source>
        <dbReference type="ARBA" id="ARBA00001974"/>
    </source>
</evidence>
<evidence type="ECO:0000259" key="8">
    <source>
        <dbReference type="Pfam" id="PF02770"/>
    </source>
</evidence>
<protein>
    <recommendedName>
        <fullName evidence="12">Acyl-CoA dehydrogenase</fullName>
    </recommendedName>
</protein>
<evidence type="ECO:0000256" key="5">
    <source>
        <dbReference type="ARBA" id="ARBA00023002"/>
    </source>
</evidence>
<dbReference type="Proteomes" id="UP000682202">
    <property type="component" value="Chromosome"/>
</dbReference>
<keyword evidence="11" id="KW-1185">Reference proteome</keyword>
<accession>A0A975JY14</accession>
<feature type="domain" description="Acyl-CoA oxidase/dehydrogenase middle" evidence="8">
    <location>
        <begin position="149"/>
        <end position="229"/>
    </location>
</feature>
<evidence type="ECO:0000256" key="4">
    <source>
        <dbReference type="ARBA" id="ARBA00022827"/>
    </source>
</evidence>
<feature type="domain" description="Acyl-CoA dehydrogenase/oxidase N-terminal" evidence="9">
    <location>
        <begin position="31"/>
        <end position="143"/>
    </location>
</feature>
<dbReference type="Gene3D" id="2.40.110.10">
    <property type="entry name" value="Butyryl-CoA Dehydrogenase, subunit A, domain 2"/>
    <property type="match status" value="1"/>
</dbReference>
<sequence length="411" mass="44839">MGAWFLPAQRRPVCRTRRRRARDAVSPVTDTDAWRQEVRDFLAAELPPEHAFNTEFDDSPEQWDIAVAFSRKVAAQGWIGLTWPTEYGGAGRSLQDQLVLLEELAAADAPMVNSVGTFLVAGTLLVGGTEEQKRRLLPDIASMKTLWAEGLTEPDAGSDLSSLRTTAVRAGTDWVITGQKAYTSWGPMSDMLYVAARTSPESSPSKAISIFCVDLRAPGVTLHPMRNFGGGVQSTTYLDHVRVGANALIGEVGRGWGYIMNAFYASGGVEPIYAVQEARLKRLIDYCTVTHGADGPLIEQPDVIVRLAELARMVQGQRLLAYEQIGNTQAGRRSPYDGGVLPVVAKEWEPLFAQIFDEVLGPTSQLTRDSGRAPLDGAPEAWYRQSFANHAGGTPQVKRMVLATRGLGLPR</sequence>
<dbReference type="InterPro" id="IPR037069">
    <property type="entry name" value="AcylCoA_DH/ox_N_sf"/>
</dbReference>
<dbReference type="PANTHER" id="PTHR43292">
    <property type="entry name" value="ACYL-COA DEHYDROGENASE"/>
    <property type="match status" value="1"/>
</dbReference>
<dbReference type="InterPro" id="IPR006089">
    <property type="entry name" value="Acyl-CoA_DH_CS"/>
</dbReference>
<keyword evidence="4 6" id="KW-0274">FAD</keyword>
<dbReference type="InterPro" id="IPR046373">
    <property type="entry name" value="Acyl-CoA_Oxase/DH_mid-dom_sf"/>
</dbReference>
<comment type="similarity">
    <text evidence="2 6">Belongs to the acyl-CoA dehydrogenase family.</text>
</comment>
<dbReference type="InterPro" id="IPR052161">
    <property type="entry name" value="Mycobact_Acyl-CoA_DH"/>
</dbReference>
<dbReference type="GO" id="GO:0050660">
    <property type="term" value="F:flavin adenine dinucleotide binding"/>
    <property type="evidence" value="ECO:0007669"/>
    <property type="project" value="InterPro"/>
</dbReference>
<evidence type="ECO:0000259" key="7">
    <source>
        <dbReference type="Pfam" id="PF00441"/>
    </source>
</evidence>
<feature type="domain" description="Acyl-CoA dehydrogenase/oxidase C-terminal" evidence="7">
    <location>
        <begin position="253"/>
        <end position="405"/>
    </location>
</feature>
<dbReference type="SUPFAM" id="SSF56645">
    <property type="entry name" value="Acyl-CoA dehydrogenase NM domain-like"/>
    <property type="match status" value="1"/>
</dbReference>
<reference evidence="10" key="1">
    <citation type="submission" date="2019-12" db="EMBL/GenBank/DDBJ databases">
        <title>Mycobacterium spongiae sp. nov.</title>
        <authorList>
            <person name="Stinear T."/>
        </authorList>
    </citation>
    <scope>NUCLEOTIDE SEQUENCE</scope>
    <source>
        <strain evidence="10">FSD4b-SM</strain>
    </source>
</reference>
<dbReference type="InterPro" id="IPR009075">
    <property type="entry name" value="AcylCo_DH/oxidase_C"/>
</dbReference>
<keyword evidence="3 6" id="KW-0285">Flavoprotein</keyword>
<dbReference type="Pfam" id="PF02770">
    <property type="entry name" value="Acyl-CoA_dh_M"/>
    <property type="match status" value="1"/>
</dbReference>
<dbReference type="Pfam" id="PF02771">
    <property type="entry name" value="Acyl-CoA_dh_N"/>
    <property type="match status" value="1"/>
</dbReference>
<comment type="cofactor">
    <cofactor evidence="1 6">
        <name>FAD</name>
        <dbReference type="ChEBI" id="CHEBI:57692"/>
    </cofactor>
</comment>
<dbReference type="InterPro" id="IPR013786">
    <property type="entry name" value="AcylCoA_DH/ox_N"/>
</dbReference>
<organism evidence="10 11">
    <name type="scientific">Mycobacterium spongiae</name>
    <dbReference type="NCBI Taxonomy" id="886343"/>
    <lineage>
        <taxon>Bacteria</taxon>
        <taxon>Bacillati</taxon>
        <taxon>Actinomycetota</taxon>
        <taxon>Actinomycetes</taxon>
        <taxon>Mycobacteriales</taxon>
        <taxon>Mycobacteriaceae</taxon>
        <taxon>Mycobacterium</taxon>
    </lineage>
</organism>
<dbReference type="GO" id="GO:0005886">
    <property type="term" value="C:plasma membrane"/>
    <property type="evidence" value="ECO:0007669"/>
    <property type="project" value="TreeGrafter"/>
</dbReference>
<dbReference type="Gene3D" id="1.20.140.10">
    <property type="entry name" value="Butyryl-CoA Dehydrogenase, subunit A, domain 3"/>
    <property type="match status" value="1"/>
</dbReference>
<dbReference type="AlphaFoldDB" id="A0A975JY14"/>
<dbReference type="GO" id="GO:0003995">
    <property type="term" value="F:acyl-CoA dehydrogenase activity"/>
    <property type="evidence" value="ECO:0007669"/>
    <property type="project" value="InterPro"/>
</dbReference>
<dbReference type="PANTHER" id="PTHR43292:SF3">
    <property type="entry name" value="ACYL-COA DEHYDROGENASE FADE29"/>
    <property type="match status" value="1"/>
</dbReference>
<evidence type="ECO:0000256" key="3">
    <source>
        <dbReference type="ARBA" id="ARBA00022630"/>
    </source>
</evidence>